<evidence type="ECO:0000256" key="1">
    <source>
        <dbReference type="SAM" id="SignalP"/>
    </source>
</evidence>
<comment type="caution">
    <text evidence="4">The sequence shown here is derived from an EMBL/GenBank/DDBJ whole genome shotgun (WGS) entry which is preliminary data.</text>
</comment>
<feature type="domain" description="SGNH hydrolase-type esterase" evidence="2">
    <location>
        <begin position="180"/>
        <end position="354"/>
    </location>
</feature>
<sequence>MVRFRSFSLTAFLLTLFAANISAQQKKPLRFTDAHTLTITGKAWDSEPFYHRLDTARYAALSGTLKRLATHSAGLAISFKTNSSTISAKWQTSPKRPSDNMTGIAYEGLDLYILQDARWQYAGVARPSTHDISETTIVENMADGEKTCLLFLPTYDEILCLEIGIDAEASIVPNTNPFRKNILIYGSSIVQGASASRPGLAYPAKLSRQTGYHFINMGFSGNAKMETAVADMIAPLPMDAFILDCVPNPSAEEVLERTANMVNTIRRYHPNVPIIAIQSVAREKGNFDQHIARRIKLKDQYFRQEIEKLQKDDDNLYLIEAEGLLGDDQEGTADGIHPNDLGFERMLQKIRPTILEIFAKYGI</sequence>
<dbReference type="Gene3D" id="3.40.50.1110">
    <property type="entry name" value="SGNH hydrolase"/>
    <property type="match status" value="1"/>
</dbReference>
<organism evidence="4 5">
    <name type="scientific">Sphingobacterium pedocola</name>
    <dbReference type="NCBI Taxonomy" id="2082722"/>
    <lineage>
        <taxon>Bacteria</taxon>
        <taxon>Pseudomonadati</taxon>
        <taxon>Bacteroidota</taxon>
        <taxon>Sphingobacteriia</taxon>
        <taxon>Sphingobacteriales</taxon>
        <taxon>Sphingobacteriaceae</taxon>
        <taxon>Sphingobacterium</taxon>
    </lineage>
</organism>
<keyword evidence="5" id="KW-1185">Reference proteome</keyword>
<reference evidence="4 5" key="1">
    <citation type="submission" date="2018-02" db="EMBL/GenBank/DDBJ databases">
        <title>Sphingobacterium KA21.</title>
        <authorList>
            <person name="Vasarhelyi B.M."/>
            <person name="Deshmukh S."/>
            <person name="Balint B."/>
            <person name="Kukolya J."/>
        </authorList>
    </citation>
    <scope>NUCLEOTIDE SEQUENCE [LARGE SCALE GENOMIC DNA]</scope>
    <source>
        <strain evidence="4 5">Ka21</strain>
    </source>
</reference>
<protein>
    <submittedName>
        <fullName evidence="4">Hydrolase</fullName>
    </submittedName>
</protein>
<proteinExistence type="predicted"/>
<feature type="chain" id="PRO_5046273549" evidence="1">
    <location>
        <begin position="24"/>
        <end position="363"/>
    </location>
</feature>
<feature type="domain" description="SGNH hydrolase-type esterase N-terminal" evidence="3">
    <location>
        <begin position="30"/>
        <end position="171"/>
    </location>
</feature>
<accession>A0ABR9T2N1</accession>
<dbReference type="InterPro" id="IPR032740">
    <property type="entry name" value="GxDLY"/>
</dbReference>
<dbReference type="PANTHER" id="PTHR30383">
    <property type="entry name" value="THIOESTERASE 1/PROTEASE 1/LYSOPHOSPHOLIPASE L1"/>
    <property type="match status" value="1"/>
</dbReference>
<dbReference type="Proteomes" id="UP000618319">
    <property type="component" value="Unassembled WGS sequence"/>
</dbReference>
<dbReference type="RefSeq" id="WP_196938698.1">
    <property type="nucleotide sequence ID" value="NZ_MU158689.1"/>
</dbReference>
<dbReference type="InterPro" id="IPR013830">
    <property type="entry name" value="SGNH_hydro"/>
</dbReference>
<evidence type="ECO:0000313" key="4">
    <source>
        <dbReference type="EMBL" id="MBE8719600.1"/>
    </source>
</evidence>
<gene>
    <name evidence="4" type="ORF">C4F40_02520</name>
</gene>
<dbReference type="Gene3D" id="2.60.120.260">
    <property type="entry name" value="Galactose-binding domain-like"/>
    <property type="match status" value="1"/>
</dbReference>
<feature type="signal peptide" evidence="1">
    <location>
        <begin position="1"/>
        <end position="23"/>
    </location>
</feature>
<dbReference type="Pfam" id="PF14607">
    <property type="entry name" value="GxDLY"/>
    <property type="match status" value="1"/>
</dbReference>
<dbReference type="InterPro" id="IPR036514">
    <property type="entry name" value="SGNH_hydro_sf"/>
</dbReference>
<dbReference type="SUPFAM" id="SSF52266">
    <property type="entry name" value="SGNH hydrolase"/>
    <property type="match status" value="1"/>
</dbReference>
<dbReference type="GO" id="GO:0016787">
    <property type="term" value="F:hydrolase activity"/>
    <property type="evidence" value="ECO:0007669"/>
    <property type="project" value="UniProtKB-KW"/>
</dbReference>
<evidence type="ECO:0000313" key="5">
    <source>
        <dbReference type="Proteomes" id="UP000618319"/>
    </source>
</evidence>
<evidence type="ECO:0000259" key="3">
    <source>
        <dbReference type="Pfam" id="PF14607"/>
    </source>
</evidence>
<name>A0ABR9T2N1_9SPHI</name>
<keyword evidence="1" id="KW-0732">Signal</keyword>
<keyword evidence="4" id="KW-0378">Hydrolase</keyword>
<evidence type="ECO:0000259" key="2">
    <source>
        <dbReference type="Pfam" id="PF14606"/>
    </source>
</evidence>
<dbReference type="PANTHER" id="PTHR30383:SF29">
    <property type="entry name" value="SGNH HYDROLASE-TYPE ESTERASE DOMAIN-CONTAINING PROTEIN"/>
    <property type="match status" value="1"/>
</dbReference>
<dbReference type="InterPro" id="IPR051532">
    <property type="entry name" value="Ester_Hydrolysis_Enzymes"/>
</dbReference>
<dbReference type="EMBL" id="PSKQ01000013">
    <property type="protein sequence ID" value="MBE8719600.1"/>
    <property type="molecule type" value="Genomic_DNA"/>
</dbReference>
<dbReference type="Pfam" id="PF14606">
    <property type="entry name" value="Lipase_GDSL_3"/>
    <property type="match status" value="1"/>
</dbReference>